<accession>K4IXH4</accession>
<dbReference type="eggNOG" id="ENOG5033MYK">
    <property type="taxonomic scope" value="Bacteria"/>
</dbReference>
<name>K4IXH4_PSYTT</name>
<gene>
    <name evidence="1" type="ordered locus">P700755_003565</name>
</gene>
<dbReference type="HOGENOM" id="CLU_942917_0_0_10"/>
<dbReference type="KEGG" id="ptq:P700755_003565"/>
<sequence length="295" mass="35810">MRGDFQARRCTEPVEVFCERLGVKFPLSTRLPNVVVHLKKNFMDEDKVSEFELRKFFLEYYRKTREIVKIHPEYKLGQNNYHLLSQDAKDASRLFNFMNKVYGLISDLEKTHTFIKRFPLKDYYQSNDIDQLDFIKYHFEVFIHKVHTLLEVKKLWVNDFYGIGLKEEDCNWNNLKSYDKIKKSPTSIIIKNYFKSFKHIIKYRHLNTHRAYFQDAKNDELKTDLMIYTQFKKYGLEVGEDFRRSMPEFIVDYRIKKYRSEKIEYINNGIEIAKTYSEQFITIIQTEFFADKMKK</sequence>
<dbReference type="AlphaFoldDB" id="K4IXH4"/>
<reference evidence="1" key="2">
    <citation type="submission" date="2012-09" db="EMBL/GenBank/DDBJ databases">
        <title>The complete sequence of Psychroflexus torquis an extreme psychrophile from sea-ice that is stimulated by light.</title>
        <authorList>
            <person name="Feng S."/>
            <person name="Powell S.M."/>
            <person name="Bowman J.P."/>
        </authorList>
    </citation>
    <scope>NUCLEOTIDE SEQUENCE [LARGE SCALE GENOMIC DNA]</scope>
    <source>
        <strain evidence="1">ATCC 700755</strain>
    </source>
</reference>
<proteinExistence type="predicted"/>
<evidence type="ECO:0000313" key="1">
    <source>
        <dbReference type="EMBL" id="AFU70165.1"/>
    </source>
</evidence>
<keyword evidence="2" id="KW-1185">Reference proteome</keyword>
<evidence type="ECO:0000313" key="2">
    <source>
        <dbReference type="Proteomes" id="UP000008514"/>
    </source>
</evidence>
<protein>
    <submittedName>
        <fullName evidence="1">Uncharacterized protein</fullName>
    </submittedName>
</protein>
<dbReference type="Proteomes" id="UP000008514">
    <property type="component" value="Chromosome"/>
</dbReference>
<organism evidence="1 2">
    <name type="scientific">Psychroflexus torquis (strain ATCC 700755 / CIP 106069 / ACAM 623)</name>
    <dbReference type="NCBI Taxonomy" id="313595"/>
    <lineage>
        <taxon>Bacteria</taxon>
        <taxon>Pseudomonadati</taxon>
        <taxon>Bacteroidota</taxon>
        <taxon>Flavobacteriia</taxon>
        <taxon>Flavobacteriales</taxon>
        <taxon>Flavobacteriaceae</taxon>
        <taxon>Psychroflexus</taxon>
    </lineage>
</organism>
<dbReference type="EMBL" id="CP003879">
    <property type="protein sequence ID" value="AFU70165.1"/>
    <property type="molecule type" value="Genomic_DNA"/>
</dbReference>
<reference evidence="1" key="1">
    <citation type="submission" date="2006-03" db="EMBL/GenBank/DDBJ databases">
        <authorList>
            <person name="Bowman J."/>
            <person name="Ferriera S."/>
            <person name="Johnson J."/>
            <person name="Kravitz S."/>
            <person name="Halpern A."/>
            <person name="Remington K."/>
            <person name="Beeson K."/>
            <person name="Tran B."/>
            <person name="Rogers Y.-H."/>
            <person name="Friedman R."/>
            <person name="Venter J.C."/>
        </authorList>
    </citation>
    <scope>NUCLEOTIDE SEQUENCE [LARGE SCALE GENOMIC DNA]</scope>
    <source>
        <strain evidence="1">ATCC 700755</strain>
    </source>
</reference>